<dbReference type="AlphaFoldDB" id="A0AAV0DQJ9"/>
<keyword evidence="2" id="KW-1185">Reference proteome</keyword>
<evidence type="ECO:0000313" key="1">
    <source>
        <dbReference type="EMBL" id="CAH9104862.1"/>
    </source>
</evidence>
<sequence>MCTGWWQVLVDLIITDLKTSDKTVVSTDIDSASMIPSLLRRDCERGSKQILILMNSGATLNLISQKLIEVVQKYYKAAVMFQAKMGKGEHISLQSSCEVLQIWVHHLVMTEDSYLLDLGEINVILGMGPLANHGNAEKIFSKHSIKWLGEGQYATKSLSLFFLAMLFRAMKGVTMKVGIRKV</sequence>
<dbReference type="Proteomes" id="UP001152523">
    <property type="component" value="Unassembled WGS sequence"/>
</dbReference>
<name>A0AAV0DQJ9_9ASTE</name>
<dbReference type="Pfam" id="PF08284">
    <property type="entry name" value="RVP_2"/>
    <property type="match status" value="1"/>
</dbReference>
<gene>
    <name evidence="1" type="ORF">CEPIT_LOCUS16936</name>
</gene>
<comment type="caution">
    <text evidence="1">The sequence shown here is derived from an EMBL/GenBank/DDBJ whole genome shotgun (WGS) entry which is preliminary data.</text>
</comment>
<dbReference type="EMBL" id="CAMAPF010000128">
    <property type="protein sequence ID" value="CAH9104862.1"/>
    <property type="molecule type" value="Genomic_DNA"/>
</dbReference>
<organism evidence="1 2">
    <name type="scientific">Cuscuta epithymum</name>
    <dbReference type="NCBI Taxonomy" id="186058"/>
    <lineage>
        <taxon>Eukaryota</taxon>
        <taxon>Viridiplantae</taxon>
        <taxon>Streptophyta</taxon>
        <taxon>Embryophyta</taxon>
        <taxon>Tracheophyta</taxon>
        <taxon>Spermatophyta</taxon>
        <taxon>Magnoliopsida</taxon>
        <taxon>eudicotyledons</taxon>
        <taxon>Gunneridae</taxon>
        <taxon>Pentapetalae</taxon>
        <taxon>asterids</taxon>
        <taxon>lamiids</taxon>
        <taxon>Solanales</taxon>
        <taxon>Convolvulaceae</taxon>
        <taxon>Cuscuteae</taxon>
        <taxon>Cuscuta</taxon>
        <taxon>Cuscuta subgen. Cuscuta</taxon>
    </lineage>
</organism>
<reference evidence="1" key="1">
    <citation type="submission" date="2022-07" db="EMBL/GenBank/DDBJ databases">
        <authorList>
            <person name="Macas J."/>
            <person name="Novak P."/>
            <person name="Neumann P."/>
        </authorList>
    </citation>
    <scope>NUCLEOTIDE SEQUENCE</scope>
</reference>
<dbReference type="Gene3D" id="2.40.70.10">
    <property type="entry name" value="Acid Proteases"/>
    <property type="match status" value="1"/>
</dbReference>
<accession>A0AAV0DQJ9</accession>
<protein>
    <submittedName>
        <fullName evidence="1">Uncharacterized protein</fullName>
    </submittedName>
</protein>
<evidence type="ECO:0000313" key="2">
    <source>
        <dbReference type="Proteomes" id="UP001152523"/>
    </source>
</evidence>
<dbReference type="CDD" id="cd00303">
    <property type="entry name" value="retropepsin_like"/>
    <property type="match status" value="1"/>
</dbReference>
<dbReference type="InterPro" id="IPR021109">
    <property type="entry name" value="Peptidase_aspartic_dom_sf"/>
</dbReference>
<proteinExistence type="predicted"/>